<dbReference type="Gene3D" id="1.25.10.10">
    <property type="entry name" value="Leucine-rich Repeat Variant"/>
    <property type="match status" value="3"/>
</dbReference>
<dbReference type="InterPro" id="IPR036909">
    <property type="entry name" value="Cyt_c-like_dom_sf"/>
</dbReference>
<keyword evidence="1 4" id="KW-0349">Heme</keyword>
<name>A0A3D3R199_9PLAN</name>
<dbReference type="GO" id="GO:0009055">
    <property type="term" value="F:electron transfer activity"/>
    <property type="evidence" value="ECO:0007669"/>
    <property type="project" value="InterPro"/>
</dbReference>
<evidence type="ECO:0000256" key="4">
    <source>
        <dbReference type="PROSITE-ProRule" id="PRU00433"/>
    </source>
</evidence>
<gene>
    <name evidence="6" type="ORF">DIT97_05890</name>
</gene>
<sequence length="1047" mass="114276">MTAVKLFPKYKSILNSFVAVFLVALFPFEKIAAEDLPRVPEGFSIERVTSSELTKYPMMAGFDDRGRLFIAESSGENTRAPQLIKEPKSMIRMLVDRDGDGRFDQSTVFADKLTLPMGALWHEGALYVASPPNIWKLTDHDDDGVADERKIIVDSFGFSGNAASIHGCFRGPEGRLYWCDGRHGHEFKDKSGRVTSKGLAARIFSCNPDGSDIEVHCGGGMDNPVEIDFTPEGEMIGSVNILMTRPRVDCLVHWIEGGVYPHFEDCVAEFKRTGELLGPITRFGHVAVSGMLRYRGSQFGPEYQGNIFTTIFNTHKVIRSRLIRNGATFETKEEDFLVSDDPDFHPTDIIEDADGSLLVIDTGGWFRIGCPQSQISKPDIQGAIYRIRKTGTPELKDPYGLTLDWKSLSPNRKLQLLNDTRPFVQQKAIEELASVGDLAVPQLAKVIDSPSGSFYNDTSKRNAIWTLSRIGTGKAAAAIQGGLTASESVQLTAAKALGTLRSSQSTDELVTLLKQDKPAVQRTAATALGRICEAGRRDSVSAEQLQSVIDALFHVIKSGSPDRTLEHALIYALIRIDQRDLVLAGLDDSSPAVRRAALIALDQMNSGKLTRELVTPLLDTDDPALQKETLSIISEHEGWAGETLILLKTWLSEAELSPERAAVLRGFLVAQSADPEVQSLIAQSLTAAETSQPANAILLEVIQRSALKEFPVNWLSALEQTLKTADPELQILVVRIAQSHDLPDLNAQLTSLALDVKQPAALRIEALSAAGAHLKSIDQSTFDFLMSRMNEEYPPLDRLAAARALAGLPHSGEQLIQLSKQLDAPGPLALPVLLRAYAKSVDETVGQALITGLNASSAATNLSADELASLLQKYPESVQQAAAPLLKKLGVDLAQQKAHLESLKPLLTEGRLEEGRKIFFGKKAACSGCHTVENDGGKVGPDLTKIGAIRTGTDLLEAIALPSASFARGYRSYLVVTDAGRIYTGVISRESTDTVYLRTADLSEVRIARDQIEVMKESPTSIMPKGLEQRLTQQEIRDLLAYLQNRK</sequence>
<dbReference type="InterPro" id="IPR013427">
    <property type="entry name" value="Haem-bd_dom_put"/>
</dbReference>
<evidence type="ECO:0000313" key="6">
    <source>
        <dbReference type="EMBL" id="HCO22603.1"/>
    </source>
</evidence>
<dbReference type="InterPro" id="IPR011989">
    <property type="entry name" value="ARM-like"/>
</dbReference>
<dbReference type="InterPro" id="IPR011042">
    <property type="entry name" value="6-blade_b-propeller_TolB-like"/>
</dbReference>
<dbReference type="SUPFAM" id="SSF50952">
    <property type="entry name" value="Soluble quinoprotein glucose dehydrogenase"/>
    <property type="match status" value="1"/>
</dbReference>
<evidence type="ECO:0000259" key="5">
    <source>
        <dbReference type="PROSITE" id="PS51007"/>
    </source>
</evidence>
<dbReference type="NCBIfam" id="TIGR02603">
    <property type="entry name" value="CxxCH_TIGR02603"/>
    <property type="match status" value="1"/>
</dbReference>
<dbReference type="PROSITE" id="PS51007">
    <property type="entry name" value="CYTC"/>
    <property type="match status" value="1"/>
</dbReference>
<dbReference type="InterPro" id="IPR055557">
    <property type="entry name" value="DUF7133"/>
</dbReference>
<proteinExistence type="predicted"/>
<dbReference type="SUPFAM" id="SSF46626">
    <property type="entry name" value="Cytochrome c"/>
    <property type="match status" value="1"/>
</dbReference>
<evidence type="ECO:0000256" key="3">
    <source>
        <dbReference type="ARBA" id="ARBA00023004"/>
    </source>
</evidence>
<dbReference type="AlphaFoldDB" id="A0A3D3R199"/>
<dbReference type="InterPro" id="IPR000225">
    <property type="entry name" value="Armadillo"/>
</dbReference>
<reference evidence="6 7" key="1">
    <citation type="journal article" date="2018" name="Nat. Biotechnol.">
        <title>A standardized bacterial taxonomy based on genome phylogeny substantially revises the tree of life.</title>
        <authorList>
            <person name="Parks D.H."/>
            <person name="Chuvochina M."/>
            <person name="Waite D.W."/>
            <person name="Rinke C."/>
            <person name="Skarshewski A."/>
            <person name="Chaumeil P.A."/>
            <person name="Hugenholtz P."/>
        </authorList>
    </citation>
    <scope>NUCLEOTIDE SEQUENCE [LARGE SCALE GENOMIC DNA]</scope>
    <source>
        <strain evidence="6">UBA9375</strain>
    </source>
</reference>
<dbReference type="Gene3D" id="1.10.760.10">
    <property type="entry name" value="Cytochrome c-like domain"/>
    <property type="match status" value="1"/>
</dbReference>
<dbReference type="InterPro" id="IPR013428">
    <property type="entry name" value="Membrane-bound_put_N"/>
</dbReference>
<dbReference type="EMBL" id="DQAY01000040">
    <property type="protein sequence ID" value="HCO22603.1"/>
    <property type="molecule type" value="Genomic_DNA"/>
</dbReference>
<dbReference type="GO" id="GO:0046872">
    <property type="term" value="F:metal ion binding"/>
    <property type="evidence" value="ECO:0007669"/>
    <property type="project" value="UniProtKB-KW"/>
</dbReference>
<organism evidence="6 7">
    <name type="scientific">Gimesia maris</name>
    <dbReference type="NCBI Taxonomy" id="122"/>
    <lineage>
        <taxon>Bacteria</taxon>
        <taxon>Pseudomonadati</taxon>
        <taxon>Planctomycetota</taxon>
        <taxon>Planctomycetia</taxon>
        <taxon>Planctomycetales</taxon>
        <taxon>Planctomycetaceae</taxon>
        <taxon>Gimesia</taxon>
    </lineage>
</organism>
<dbReference type="Pfam" id="PF13646">
    <property type="entry name" value="HEAT_2"/>
    <property type="match status" value="1"/>
</dbReference>
<dbReference type="InterPro" id="IPR011041">
    <property type="entry name" value="Quinoprot_gluc/sorb_DH_b-prop"/>
</dbReference>
<evidence type="ECO:0000313" key="7">
    <source>
        <dbReference type="Proteomes" id="UP000263642"/>
    </source>
</evidence>
<comment type="caution">
    <text evidence="6">The sequence shown here is derived from an EMBL/GenBank/DDBJ whole genome shotgun (WGS) entry which is preliminary data.</text>
</comment>
<dbReference type="InterPro" id="IPR016024">
    <property type="entry name" value="ARM-type_fold"/>
</dbReference>
<keyword evidence="2 4" id="KW-0479">Metal-binding</keyword>
<dbReference type="NCBIfam" id="TIGR02604">
    <property type="entry name" value="Piru_Ver_Nterm"/>
    <property type="match status" value="1"/>
</dbReference>
<accession>A0A3D3R199</accession>
<dbReference type="SUPFAM" id="SSF48371">
    <property type="entry name" value="ARM repeat"/>
    <property type="match status" value="1"/>
</dbReference>
<dbReference type="Gene3D" id="2.120.10.30">
    <property type="entry name" value="TolB, C-terminal domain"/>
    <property type="match status" value="1"/>
</dbReference>
<dbReference type="PANTHER" id="PTHR33546:SF1">
    <property type="entry name" value="LARGE, MULTIFUNCTIONAL SECRETED PROTEIN"/>
    <property type="match status" value="1"/>
</dbReference>
<dbReference type="InterPro" id="IPR009056">
    <property type="entry name" value="Cyt_c-like_dom"/>
</dbReference>
<evidence type="ECO:0000256" key="1">
    <source>
        <dbReference type="ARBA" id="ARBA00022617"/>
    </source>
</evidence>
<dbReference type="SMART" id="SM00567">
    <property type="entry name" value="EZ_HEAT"/>
    <property type="match status" value="6"/>
</dbReference>
<feature type="domain" description="Cytochrome c" evidence="5">
    <location>
        <begin position="910"/>
        <end position="1047"/>
    </location>
</feature>
<keyword evidence="3 4" id="KW-0408">Iron</keyword>
<dbReference type="SMART" id="SM00185">
    <property type="entry name" value="ARM"/>
    <property type="match status" value="2"/>
</dbReference>
<dbReference type="Pfam" id="PF23500">
    <property type="entry name" value="DUF7133"/>
    <property type="match status" value="1"/>
</dbReference>
<dbReference type="GO" id="GO:0020037">
    <property type="term" value="F:heme binding"/>
    <property type="evidence" value="ECO:0007669"/>
    <property type="project" value="InterPro"/>
</dbReference>
<dbReference type="Proteomes" id="UP000263642">
    <property type="component" value="Unassembled WGS sequence"/>
</dbReference>
<evidence type="ECO:0000256" key="2">
    <source>
        <dbReference type="ARBA" id="ARBA00022723"/>
    </source>
</evidence>
<dbReference type="InterPro" id="IPR004155">
    <property type="entry name" value="PBS_lyase_HEAT"/>
</dbReference>
<dbReference type="PANTHER" id="PTHR33546">
    <property type="entry name" value="LARGE, MULTIFUNCTIONAL SECRETED PROTEIN-RELATED"/>
    <property type="match status" value="1"/>
</dbReference>
<protein>
    <recommendedName>
        <fullName evidence="5">Cytochrome c domain-containing protein</fullName>
    </recommendedName>
</protein>